<evidence type="ECO:0000313" key="2">
    <source>
        <dbReference type="Proteomes" id="UP000660680"/>
    </source>
</evidence>
<organism evidence="1 2">
    <name type="scientific">Actinokineospora fastidiosa</name>
    <dbReference type="NCBI Taxonomy" id="1816"/>
    <lineage>
        <taxon>Bacteria</taxon>
        <taxon>Bacillati</taxon>
        <taxon>Actinomycetota</taxon>
        <taxon>Actinomycetes</taxon>
        <taxon>Pseudonocardiales</taxon>
        <taxon>Pseudonocardiaceae</taxon>
        <taxon>Actinokineospora</taxon>
    </lineage>
</organism>
<dbReference type="RefSeq" id="WP_189209836.1">
    <property type="nucleotide sequence ID" value="NZ_BMRB01000001.1"/>
</dbReference>
<keyword evidence="2" id="KW-1185">Reference proteome</keyword>
<dbReference type="EMBL" id="BMRB01000001">
    <property type="protein sequence ID" value="GGS25872.1"/>
    <property type="molecule type" value="Genomic_DNA"/>
</dbReference>
<dbReference type="Proteomes" id="UP000660680">
    <property type="component" value="Unassembled WGS sequence"/>
</dbReference>
<reference evidence="1" key="1">
    <citation type="journal article" date="2014" name="Int. J. Syst. Evol. Microbiol.">
        <title>Complete genome sequence of Corynebacterium casei LMG S-19264T (=DSM 44701T), isolated from a smear-ripened cheese.</title>
        <authorList>
            <consortium name="US DOE Joint Genome Institute (JGI-PGF)"/>
            <person name="Walter F."/>
            <person name="Albersmeier A."/>
            <person name="Kalinowski J."/>
            <person name="Ruckert C."/>
        </authorList>
    </citation>
    <scope>NUCLEOTIDE SEQUENCE</scope>
    <source>
        <strain evidence="1">JCM 3276</strain>
    </source>
</reference>
<accession>A0A918LB00</accession>
<gene>
    <name evidence="1" type="ORF">GCM10010171_19050</name>
</gene>
<name>A0A918LB00_9PSEU</name>
<sequence length="89" mass="9314">MEGVAGVLEDLLAVVSGSEQDTGWSGWGGGDEMVAELRGHLARLRVGDASGLPALRRLFAPTGALQEVALSSGWGGRYLELARRFDAAC</sequence>
<dbReference type="AlphaFoldDB" id="A0A918LB00"/>
<comment type="caution">
    <text evidence="1">The sequence shown here is derived from an EMBL/GenBank/DDBJ whole genome shotgun (WGS) entry which is preliminary data.</text>
</comment>
<protein>
    <submittedName>
        <fullName evidence="1">Uncharacterized protein</fullName>
    </submittedName>
</protein>
<proteinExistence type="predicted"/>
<evidence type="ECO:0000313" key="1">
    <source>
        <dbReference type="EMBL" id="GGS25872.1"/>
    </source>
</evidence>
<reference evidence="1" key="2">
    <citation type="submission" date="2020-09" db="EMBL/GenBank/DDBJ databases">
        <authorList>
            <person name="Sun Q."/>
            <person name="Ohkuma M."/>
        </authorList>
    </citation>
    <scope>NUCLEOTIDE SEQUENCE</scope>
    <source>
        <strain evidence="1">JCM 3276</strain>
    </source>
</reference>